<dbReference type="InterPro" id="IPR001709">
    <property type="entry name" value="Flavoprot_Pyr_Nucl_cyt_Rdtase"/>
</dbReference>
<evidence type="ECO:0000256" key="12">
    <source>
        <dbReference type="SAM" id="MobiDB-lite"/>
    </source>
</evidence>
<evidence type="ECO:0000256" key="3">
    <source>
        <dbReference type="ARBA" id="ARBA00012604"/>
    </source>
</evidence>
<dbReference type="InterPro" id="IPR017927">
    <property type="entry name" value="FAD-bd_FR_type"/>
</dbReference>
<comment type="cofactor">
    <cofactor evidence="2">
        <name>FAD</name>
        <dbReference type="ChEBI" id="CHEBI:57692"/>
    </cofactor>
</comment>
<keyword evidence="5" id="KW-0288">FMN</keyword>
<dbReference type="GO" id="GO:0050660">
    <property type="term" value="F:flavin adenine dinucleotide binding"/>
    <property type="evidence" value="ECO:0007669"/>
    <property type="project" value="TreeGrafter"/>
</dbReference>
<name>E0XQG2_9RHOB</name>
<reference evidence="14" key="1">
    <citation type="journal article" date="2011" name="Environ. Microbiol.">
        <title>Time-series analyses of Monterey Bay coastal microbial picoplankton using a 'genome proxy' microarray.</title>
        <authorList>
            <person name="Rich V.I."/>
            <person name="Pham V.D."/>
            <person name="Eppley J."/>
            <person name="Shi Y."/>
            <person name="DeLong E.F."/>
        </authorList>
    </citation>
    <scope>NUCLEOTIDE SEQUENCE</scope>
</reference>
<protein>
    <recommendedName>
        <fullName evidence="3">assimilatory sulfite reductase (NADPH)</fullName>
        <ecNumber evidence="3">1.8.1.2</ecNumber>
    </recommendedName>
</protein>
<keyword evidence="10" id="KW-0198">Cysteine biosynthesis</keyword>
<feature type="compositionally biased region" description="Polar residues" evidence="12">
    <location>
        <begin position="128"/>
        <end position="139"/>
    </location>
</feature>
<dbReference type="SUPFAM" id="SSF63380">
    <property type="entry name" value="Riboflavin synthase domain-like"/>
    <property type="match status" value="1"/>
</dbReference>
<keyword evidence="4" id="KW-0285">Flavoprotein</keyword>
<dbReference type="EC" id="1.8.1.2" evidence="3"/>
<proteinExistence type="predicted"/>
<evidence type="ECO:0000256" key="4">
    <source>
        <dbReference type="ARBA" id="ARBA00022630"/>
    </source>
</evidence>
<feature type="domain" description="FAD-binding FR-type" evidence="13">
    <location>
        <begin position="7"/>
        <end position="263"/>
    </location>
</feature>
<keyword evidence="8" id="KW-0249">Electron transport</keyword>
<evidence type="ECO:0000256" key="10">
    <source>
        <dbReference type="ARBA" id="ARBA00023192"/>
    </source>
</evidence>
<dbReference type="InterPro" id="IPR003097">
    <property type="entry name" value="CysJ-like_FAD-binding"/>
</dbReference>
<keyword evidence="8" id="KW-0813">Transport</keyword>
<dbReference type="Gene3D" id="3.40.50.80">
    <property type="entry name" value="Nucleotide-binding domain of ferredoxin-NADP reductase (FNR) module"/>
    <property type="match status" value="1"/>
</dbReference>
<dbReference type="Pfam" id="PF00175">
    <property type="entry name" value="NAD_binding_1"/>
    <property type="match status" value="1"/>
</dbReference>
<dbReference type="PANTHER" id="PTHR19384">
    <property type="entry name" value="NITRIC OXIDE SYNTHASE-RELATED"/>
    <property type="match status" value="1"/>
</dbReference>
<dbReference type="CDD" id="cd06199">
    <property type="entry name" value="SiR"/>
    <property type="match status" value="1"/>
</dbReference>
<accession>E0XQG2</accession>
<dbReference type="EMBL" id="GU474843">
    <property type="protein sequence ID" value="ADI16653.1"/>
    <property type="molecule type" value="Genomic_DNA"/>
</dbReference>
<dbReference type="GO" id="GO:0010181">
    <property type="term" value="F:FMN binding"/>
    <property type="evidence" value="ECO:0007669"/>
    <property type="project" value="TreeGrafter"/>
</dbReference>
<dbReference type="Pfam" id="PF00667">
    <property type="entry name" value="FAD_binding_1"/>
    <property type="match status" value="1"/>
</dbReference>
<dbReference type="InterPro" id="IPR023173">
    <property type="entry name" value="NADPH_Cyt_P450_Rdtase_alpha"/>
</dbReference>
<keyword evidence="9" id="KW-0560">Oxidoreductase</keyword>
<evidence type="ECO:0000256" key="5">
    <source>
        <dbReference type="ARBA" id="ARBA00022643"/>
    </source>
</evidence>
<dbReference type="SUPFAM" id="SSF52343">
    <property type="entry name" value="Ferredoxin reductase-like, C-terminal NADP-linked domain"/>
    <property type="match status" value="1"/>
</dbReference>
<keyword evidence="10" id="KW-0028">Amino-acid biosynthesis</keyword>
<dbReference type="PROSITE" id="PS51384">
    <property type="entry name" value="FAD_FR"/>
    <property type="match status" value="1"/>
</dbReference>
<dbReference type="Gene3D" id="2.40.30.10">
    <property type="entry name" value="Translation factors"/>
    <property type="match status" value="1"/>
</dbReference>
<dbReference type="GO" id="GO:0019344">
    <property type="term" value="P:cysteine biosynthetic process"/>
    <property type="evidence" value="ECO:0007669"/>
    <property type="project" value="UniProtKB-KW"/>
</dbReference>
<evidence type="ECO:0000256" key="7">
    <source>
        <dbReference type="ARBA" id="ARBA00022857"/>
    </source>
</evidence>
<dbReference type="PRINTS" id="PR00371">
    <property type="entry name" value="FPNCR"/>
</dbReference>
<dbReference type="AlphaFoldDB" id="E0XQG2"/>
<dbReference type="FunFam" id="3.40.50.80:FF:000001">
    <property type="entry name" value="NADPH--cytochrome P450 reductase 1"/>
    <property type="match status" value="1"/>
</dbReference>
<evidence type="ECO:0000256" key="6">
    <source>
        <dbReference type="ARBA" id="ARBA00022827"/>
    </source>
</evidence>
<dbReference type="GO" id="GO:0004783">
    <property type="term" value="F:sulfite reductase (NADPH) activity"/>
    <property type="evidence" value="ECO:0007669"/>
    <property type="project" value="UniProtKB-EC"/>
</dbReference>
<evidence type="ECO:0000256" key="9">
    <source>
        <dbReference type="ARBA" id="ARBA00023002"/>
    </source>
</evidence>
<dbReference type="InterPro" id="IPR039261">
    <property type="entry name" value="FNR_nucleotide-bd"/>
</dbReference>
<evidence type="ECO:0000256" key="11">
    <source>
        <dbReference type="ARBA" id="ARBA00052219"/>
    </source>
</evidence>
<dbReference type="PANTHER" id="PTHR19384:SF128">
    <property type="entry name" value="NADPH OXIDOREDUCTASE A"/>
    <property type="match status" value="1"/>
</dbReference>
<evidence type="ECO:0000259" key="13">
    <source>
        <dbReference type="PROSITE" id="PS51384"/>
    </source>
</evidence>
<evidence type="ECO:0000256" key="2">
    <source>
        <dbReference type="ARBA" id="ARBA00001974"/>
    </source>
</evidence>
<keyword evidence="6" id="KW-0274">FAD</keyword>
<comment type="cofactor">
    <cofactor evidence="1">
        <name>FMN</name>
        <dbReference type="ChEBI" id="CHEBI:58210"/>
    </cofactor>
</comment>
<sequence length="416" mass="47459">MSDWSAKNPYMTHITENFILNGEGSRKETRHIVFALGDSGLDYKVGDALGVIAENPPHIVEELLDVQGWDRDATVTTHNGERTLYDALKKDFEVHMANKKFVQSLAEKVVSSGMKISMSIVARTRNDASWTATGDQQIPPSLRPSVPSDDPAAQVEAITADTKAIEDYLWTRDYVDIMREFEVKYSPEEFLELADRLKPRLYSIASSHDAHPGFVELTVGIVRFEYNGRARGGLCTQFMADEINTSGAPIGVFMSPTKSFILPEDKDTDIIMVGPGTGIAPFRAFMEQRVHDGGSGKNWLFFGDQSAKTEFYYKDEIESWIDEGHLWRFTTAWSRDQAEKIYVQHRLKEHGAEVWEWFERGAYFYICGDKQYMAKDVHRALIEIAMEHGGMSEDDATHFIEKTMMREEKRYLRDVY</sequence>
<feature type="region of interest" description="Disordered" evidence="12">
    <location>
        <begin position="128"/>
        <end position="151"/>
    </location>
</feature>
<organism evidence="14">
    <name type="scientific">uncultured Rhodobacterales bacterium HF0010_04M21</name>
    <dbReference type="NCBI Taxonomy" id="710782"/>
    <lineage>
        <taxon>Bacteria</taxon>
        <taxon>Pseudomonadati</taxon>
        <taxon>Pseudomonadota</taxon>
        <taxon>Alphaproteobacteria</taxon>
        <taxon>Rhodobacterales</taxon>
        <taxon>environmental samples</taxon>
    </lineage>
</organism>
<evidence type="ECO:0000256" key="1">
    <source>
        <dbReference type="ARBA" id="ARBA00001917"/>
    </source>
</evidence>
<dbReference type="GO" id="GO:0005829">
    <property type="term" value="C:cytosol"/>
    <property type="evidence" value="ECO:0007669"/>
    <property type="project" value="TreeGrafter"/>
</dbReference>
<comment type="catalytic activity">
    <reaction evidence="11">
        <text>hydrogen sulfide + 3 NADP(+) + 3 H2O = sulfite + 3 NADPH + 4 H(+)</text>
        <dbReference type="Rhea" id="RHEA:13801"/>
        <dbReference type="ChEBI" id="CHEBI:15377"/>
        <dbReference type="ChEBI" id="CHEBI:15378"/>
        <dbReference type="ChEBI" id="CHEBI:17359"/>
        <dbReference type="ChEBI" id="CHEBI:29919"/>
        <dbReference type="ChEBI" id="CHEBI:57783"/>
        <dbReference type="ChEBI" id="CHEBI:58349"/>
        <dbReference type="EC" id="1.8.1.2"/>
    </reaction>
</comment>
<dbReference type="InterPro" id="IPR001433">
    <property type="entry name" value="OxRdtase_FAD/NAD-bd"/>
</dbReference>
<dbReference type="Gene3D" id="1.20.990.10">
    <property type="entry name" value="NADPH-cytochrome p450 Reductase, Chain A, domain 3"/>
    <property type="match status" value="1"/>
</dbReference>
<evidence type="ECO:0000313" key="14">
    <source>
        <dbReference type="EMBL" id="ADI16653.1"/>
    </source>
</evidence>
<dbReference type="InterPro" id="IPR017938">
    <property type="entry name" value="Riboflavin_synthase-like_b-brl"/>
</dbReference>
<evidence type="ECO:0000256" key="8">
    <source>
        <dbReference type="ARBA" id="ARBA00022982"/>
    </source>
</evidence>
<keyword evidence="7" id="KW-0521">NADP</keyword>